<accession>A0AAV4B8W1</accession>
<dbReference type="EMBL" id="BLXT01004605">
    <property type="protein sequence ID" value="GFO15271.1"/>
    <property type="molecule type" value="Genomic_DNA"/>
</dbReference>
<organism evidence="5 6">
    <name type="scientific">Plakobranchus ocellatus</name>
    <dbReference type="NCBI Taxonomy" id="259542"/>
    <lineage>
        <taxon>Eukaryota</taxon>
        <taxon>Metazoa</taxon>
        <taxon>Spiralia</taxon>
        <taxon>Lophotrochozoa</taxon>
        <taxon>Mollusca</taxon>
        <taxon>Gastropoda</taxon>
        <taxon>Heterobranchia</taxon>
        <taxon>Euthyneura</taxon>
        <taxon>Panpulmonata</taxon>
        <taxon>Sacoglossa</taxon>
        <taxon>Placobranchoidea</taxon>
        <taxon>Plakobranchidae</taxon>
        <taxon>Plakobranchus</taxon>
    </lineage>
</organism>
<protein>
    <submittedName>
        <fullName evidence="5">Trans-aconitate 2-methyltransferase</fullName>
    </submittedName>
</protein>
<dbReference type="InterPro" id="IPR029063">
    <property type="entry name" value="SAM-dependent_MTases_sf"/>
</dbReference>
<sequence length="280" mass="31167">METVSSDRAQESLSKASCLFVDQDVSSEYADYRHSYSEEVFQIISDYCRESIQDLNLAVDVGCGPGNSTVGFTKHFKQVIGVDISETQIALAPNNIPNCQFKVGSATNLDFLQAGSVDLVTSGLAFNIMPREKTLAEFDRVLRPGGTLAIFGYGGPAATDKTLNDIFKKAFVDDLPVLPKELAMVLGGYKDIEMPYPGWVRRDDIIVKFQTSANGILISYKIIDQWLARCSEQGETEGKYLAQLQKYLSDAFPESCKHPNRKDFELIYKICIVMGHKPKY</sequence>
<keyword evidence="3" id="KW-0808">Transferase</keyword>
<dbReference type="PANTHER" id="PTHR44942">
    <property type="entry name" value="METHYLTRANSF_11 DOMAIN-CONTAINING PROTEIN"/>
    <property type="match status" value="1"/>
</dbReference>
<dbReference type="Proteomes" id="UP000735302">
    <property type="component" value="Unassembled WGS sequence"/>
</dbReference>
<feature type="domain" description="Methyltransferase type 11" evidence="4">
    <location>
        <begin position="59"/>
        <end position="150"/>
    </location>
</feature>
<evidence type="ECO:0000259" key="4">
    <source>
        <dbReference type="Pfam" id="PF08241"/>
    </source>
</evidence>
<evidence type="ECO:0000256" key="3">
    <source>
        <dbReference type="ARBA" id="ARBA00022679"/>
    </source>
</evidence>
<dbReference type="SUPFAM" id="SSF53335">
    <property type="entry name" value="S-adenosyl-L-methionine-dependent methyltransferases"/>
    <property type="match status" value="1"/>
</dbReference>
<name>A0AAV4B8W1_9GAST</name>
<dbReference type="Pfam" id="PF08241">
    <property type="entry name" value="Methyltransf_11"/>
    <property type="match status" value="1"/>
</dbReference>
<evidence type="ECO:0000313" key="6">
    <source>
        <dbReference type="Proteomes" id="UP000735302"/>
    </source>
</evidence>
<evidence type="ECO:0000313" key="5">
    <source>
        <dbReference type="EMBL" id="GFO15271.1"/>
    </source>
</evidence>
<dbReference type="InterPro" id="IPR051052">
    <property type="entry name" value="Diverse_substrate_MTase"/>
</dbReference>
<evidence type="ECO:0000256" key="1">
    <source>
        <dbReference type="ARBA" id="ARBA00008361"/>
    </source>
</evidence>
<dbReference type="InterPro" id="IPR013216">
    <property type="entry name" value="Methyltransf_11"/>
</dbReference>
<gene>
    <name evidence="5" type="ORF">PoB_004177600</name>
</gene>
<evidence type="ECO:0000256" key="2">
    <source>
        <dbReference type="ARBA" id="ARBA00022603"/>
    </source>
</evidence>
<dbReference type="GO" id="GO:0008757">
    <property type="term" value="F:S-adenosylmethionine-dependent methyltransferase activity"/>
    <property type="evidence" value="ECO:0007669"/>
    <property type="project" value="InterPro"/>
</dbReference>
<keyword evidence="2" id="KW-0489">Methyltransferase</keyword>
<dbReference type="CDD" id="cd02440">
    <property type="entry name" value="AdoMet_MTases"/>
    <property type="match status" value="1"/>
</dbReference>
<comment type="similarity">
    <text evidence="1">Belongs to the methyltransferase superfamily.</text>
</comment>
<dbReference type="AlphaFoldDB" id="A0AAV4B8W1"/>
<dbReference type="PANTHER" id="PTHR44942:SF4">
    <property type="entry name" value="METHYLTRANSFERASE TYPE 11 DOMAIN-CONTAINING PROTEIN"/>
    <property type="match status" value="1"/>
</dbReference>
<dbReference type="GO" id="GO:0032259">
    <property type="term" value="P:methylation"/>
    <property type="evidence" value="ECO:0007669"/>
    <property type="project" value="UniProtKB-KW"/>
</dbReference>
<proteinExistence type="inferred from homology"/>
<dbReference type="Gene3D" id="3.40.50.150">
    <property type="entry name" value="Vaccinia Virus protein VP39"/>
    <property type="match status" value="1"/>
</dbReference>
<comment type="caution">
    <text evidence="5">The sequence shown here is derived from an EMBL/GenBank/DDBJ whole genome shotgun (WGS) entry which is preliminary data.</text>
</comment>
<keyword evidence="6" id="KW-1185">Reference proteome</keyword>
<reference evidence="5 6" key="1">
    <citation type="journal article" date="2021" name="Elife">
        <title>Chloroplast acquisition without the gene transfer in kleptoplastic sea slugs, Plakobranchus ocellatus.</title>
        <authorList>
            <person name="Maeda T."/>
            <person name="Takahashi S."/>
            <person name="Yoshida T."/>
            <person name="Shimamura S."/>
            <person name="Takaki Y."/>
            <person name="Nagai Y."/>
            <person name="Toyoda A."/>
            <person name="Suzuki Y."/>
            <person name="Arimoto A."/>
            <person name="Ishii H."/>
            <person name="Satoh N."/>
            <person name="Nishiyama T."/>
            <person name="Hasebe M."/>
            <person name="Maruyama T."/>
            <person name="Minagawa J."/>
            <person name="Obokata J."/>
            <person name="Shigenobu S."/>
        </authorList>
    </citation>
    <scope>NUCLEOTIDE SEQUENCE [LARGE SCALE GENOMIC DNA]</scope>
</reference>